<dbReference type="SUPFAM" id="SSF49785">
    <property type="entry name" value="Galactose-binding domain-like"/>
    <property type="match status" value="1"/>
</dbReference>
<dbReference type="InterPro" id="IPR006311">
    <property type="entry name" value="TAT_signal"/>
</dbReference>
<dbReference type="EMBL" id="JBHEZZ010000003">
    <property type="protein sequence ID" value="MFC1401131.1"/>
    <property type="molecule type" value="Genomic_DNA"/>
</dbReference>
<evidence type="ECO:0000259" key="8">
    <source>
        <dbReference type="Pfam" id="PF16355"/>
    </source>
</evidence>
<dbReference type="InterPro" id="IPR017853">
    <property type="entry name" value="GH"/>
</dbReference>
<dbReference type="Proteomes" id="UP001592528">
    <property type="component" value="Unassembled WGS sequence"/>
</dbReference>
<dbReference type="InterPro" id="IPR008964">
    <property type="entry name" value="Invasin/intimin_cell_adhesion"/>
</dbReference>
<evidence type="ECO:0000256" key="3">
    <source>
        <dbReference type="ARBA" id="ARBA00023295"/>
    </source>
</evidence>
<evidence type="ECO:0000256" key="4">
    <source>
        <dbReference type="SAM" id="MobiDB-lite"/>
    </source>
</evidence>
<dbReference type="Gene3D" id="2.60.120.260">
    <property type="entry name" value="Galactose-binding domain-like"/>
    <property type="match status" value="2"/>
</dbReference>
<dbReference type="InterPro" id="IPR040605">
    <property type="entry name" value="Glyco_hydro2_dom5"/>
</dbReference>
<dbReference type="InterPro" id="IPR006104">
    <property type="entry name" value="Glyco_hydro_2_N"/>
</dbReference>
<feature type="domain" description="Glycoside hydrolase family 2 catalytic" evidence="6">
    <location>
        <begin position="345"/>
        <end position="498"/>
    </location>
</feature>
<dbReference type="GO" id="GO:0016787">
    <property type="term" value="F:hydrolase activity"/>
    <property type="evidence" value="ECO:0007669"/>
    <property type="project" value="UniProtKB-KW"/>
</dbReference>
<feature type="region of interest" description="Disordered" evidence="4">
    <location>
        <begin position="552"/>
        <end position="576"/>
    </location>
</feature>
<dbReference type="Pfam" id="PF16355">
    <property type="entry name" value="DUF4982"/>
    <property type="match status" value="1"/>
</dbReference>
<reference evidence="10 11" key="1">
    <citation type="submission" date="2024-09" db="EMBL/GenBank/DDBJ databases">
        <authorList>
            <person name="Lee S.D."/>
        </authorList>
    </citation>
    <scope>NUCLEOTIDE SEQUENCE [LARGE SCALE GENOMIC DNA]</scope>
    <source>
        <strain evidence="10 11">N1-5</strain>
    </source>
</reference>
<dbReference type="InterPro" id="IPR006102">
    <property type="entry name" value="Ig-like_GH2"/>
</dbReference>
<dbReference type="Gene3D" id="3.20.20.80">
    <property type="entry name" value="Glycosidases"/>
    <property type="match status" value="1"/>
</dbReference>
<protein>
    <submittedName>
        <fullName evidence="10">Glycoside hydrolase family 2 TIM barrel-domain containing protein</fullName>
    </submittedName>
</protein>
<dbReference type="InterPro" id="IPR006101">
    <property type="entry name" value="Glyco_hydro_2"/>
</dbReference>
<evidence type="ECO:0000259" key="9">
    <source>
        <dbReference type="Pfam" id="PF18565"/>
    </source>
</evidence>
<dbReference type="PANTHER" id="PTHR42732:SF1">
    <property type="entry name" value="BETA-MANNOSIDASE"/>
    <property type="match status" value="1"/>
</dbReference>
<sequence>MAITRRSVLVAGAVGSVAGTVAGGLPALAASASAAVSATPSRASGGRTVELADDWRFVLVNPAAATDPTGAYAGAAAPGYDDSAWRTVAVPHDWSIELTPTTASGTSSGTGFLPGGLGWYRRSFTLPSELAGKRISVEFDGVYMDSYVYCNGTLVGNHPYGYTGFALDITDLVHTDGSTVDTIAVKVQNQLPSSRWYSGSGIFRHARLVVTDPVHVQRWGTYVTTPGLADTLASGTATVRAQTTVVNDSGTPQQVTVLSTVKDPEGRVAGRSSSTVQVAAGSGTGANAGATATATQEIAVAKPQLWSFDSPRRYTLETELRVGGATTDSYRTPFGIRHATVDPDNGLSLNGKYAKLQGVDLHHDQGALGSAINSDALLRQMGIMKSMGVNAFRTSHNPPSPEMVAVCEQLGILMMVEAFDCWHTGKNTYDYHRFFDQYSDADISEMVLANRNSPAVLMWSIGNEIPDSTSTAGLAMGQRLIDDIRALDDSRPIVIGSDKYRSLPAVGSAADLMLAKLDGLGLNYNTAASVDALHARYPHLFLFESESSSETSTRGFYQQPDQLNTGENYSPGRRETSSYDNNLASWTISGEYGLKKDRDRRYFAGQFLWSGTDYIGEPTPYDVFPVKSSFFGAVDTAGFPKDAYHLFRSQWSSEPMVHLVPMDWTGHRPGDTVEVWAYANTESVELYLNGRSLGVRSFDVKTTTDGRSYLETTEPTGDDRTVTGGPYPGSYTSPNGSAGKLHLTWKVPFAPGELKAVARHGGRTVATDLLHTADAAHAVRLTPDRTAVDADGRSLVYVTAEIVDAHGTVVPGADNLIRFQVSGGSLAGVDSGRPESAERYQASTRAAFHGKALAVVRSGTRPGTLAVSASSAGLHPGSALVHATGVGAAPVTPPTALVPDPGPAAPVYPLADAGYSGSPSTVPAAMLDGNPATGWSNYYAKSATALLPAFSGAGPASWVSLSYAGPQTFDRVEVSFTVDAVHSRPAGVTVSVWNGYRYVPVGGASVSWATASDAPTVITFDPVRGSRLRLDLAAADPAAADAAQRISTLSVPVS</sequence>
<keyword evidence="11" id="KW-1185">Reference proteome</keyword>
<feature type="domain" description="Glycosyl hydrolases family 2 sugar binding" evidence="7">
    <location>
        <begin position="115"/>
        <end position="208"/>
    </location>
</feature>
<dbReference type="InterPro" id="IPR006103">
    <property type="entry name" value="Glyco_hydro_2_cat"/>
</dbReference>
<dbReference type="SUPFAM" id="SSF49303">
    <property type="entry name" value="beta-Galactosidase/glucuronidase domain"/>
    <property type="match status" value="1"/>
</dbReference>
<keyword evidence="3" id="KW-0326">Glycosidase</keyword>
<dbReference type="InterPro" id="IPR008979">
    <property type="entry name" value="Galactose-bd-like_sf"/>
</dbReference>
<accession>A0ABV6UI73</accession>
<dbReference type="SUPFAM" id="SSF51445">
    <property type="entry name" value="(Trans)glycosidases"/>
    <property type="match status" value="1"/>
</dbReference>
<comment type="caution">
    <text evidence="10">The sequence shown here is derived from an EMBL/GenBank/DDBJ whole genome shotgun (WGS) entry which is preliminary data.</text>
</comment>
<proteinExistence type="inferred from homology"/>
<dbReference type="PROSITE" id="PS51318">
    <property type="entry name" value="TAT"/>
    <property type="match status" value="1"/>
</dbReference>
<dbReference type="RefSeq" id="WP_030256875.1">
    <property type="nucleotide sequence ID" value="NZ_JBHEZZ010000003.1"/>
</dbReference>
<dbReference type="InterPro" id="IPR013783">
    <property type="entry name" value="Ig-like_fold"/>
</dbReference>
<dbReference type="SUPFAM" id="SSF49373">
    <property type="entry name" value="Invasin/intimin cell-adhesion fragments"/>
    <property type="match status" value="1"/>
</dbReference>
<dbReference type="InterPro" id="IPR036156">
    <property type="entry name" value="Beta-gal/glucu_dom_sf"/>
</dbReference>
<comment type="similarity">
    <text evidence="1">Belongs to the glycosyl hydrolase 2 family.</text>
</comment>
<feature type="compositionally biased region" description="Polar residues" evidence="4">
    <location>
        <begin position="554"/>
        <end position="568"/>
    </location>
</feature>
<dbReference type="InterPro" id="IPR051913">
    <property type="entry name" value="GH2_Domain-Containing"/>
</dbReference>
<organism evidence="10 11">
    <name type="scientific">Streptacidiphilus cavernicola</name>
    <dbReference type="NCBI Taxonomy" id="3342716"/>
    <lineage>
        <taxon>Bacteria</taxon>
        <taxon>Bacillati</taxon>
        <taxon>Actinomycetota</taxon>
        <taxon>Actinomycetes</taxon>
        <taxon>Kitasatosporales</taxon>
        <taxon>Streptomycetaceae</taxon>
        <taxon>Streptacidiphilus</taxon>
    </lineage>
</organism>
<evidence type="ECO:0000313" key="10">
    <source>
        <dbReference type="EMBL" id="MFC1401131.1"/>
    </source>
</evidence>
<dbReference type="InterPro" id="IPR032311">
    <property type="entry name" value="DUF4982"/>
</dbReference>
<dbReference type="Pfam" id="PF00703">
    <property type="entry name" value="Glyco_hydro_2"/>
    <property type="match status" value="1"/>
</dbReference>
<dbReference type="PRINTS" id="PR00132">
    <property type="entry name" value="GLHYDRLASE2"/>
</dbReference>
<dbReference type="Pfam" id="PF18565">
    <property type="entry name" value="Glyco_hydro2_C5"/>
    <property type="match status" value="1"/>
</dbReference>
<evidence type="ECO:0000259" key="6">
    <source>
        <dbReference type="Pfam" id="PF02836"/>
    </source>
</evidence>
<feature type="domain" description="DUF4982" evidence="8">
    <location>
        <begin position="670"/>
        <end position="766"/>
    </location>
</feature>
<evidence type="ECO:0000259" key="5">
    <source>
        <dbReference type="Pfam" id="PF00703"/>
    </source>
</evidence>
<evidence type="ECO:0000259" key="7">
    <source>
        <dbReference type="Pfam" id="PF02837"/>
    </source>
</evidence>
<feature type="domain" description="Glycoside hydrolase family 2" evidence="9">
    <location>
        <begin position="780"/>
        <end position="877"/>
    </location>
</feature>
<gene>
    <name evidence="10" type="ORF">ACEZDJ_07510</name>
</gene>
<name>A0ABV6UI73_9ACTN</name>
<evidence type="ECO:0000313" key="11">
    <source>
        <dbReference type="Proteomes" id="UP001592528"/>
    </source>
</evidence>
<feature type="domain" description="Glycoside hydrolase family 2 immunoglobulin-like beta-sandwich" evidence="5">
    <location>
        <begin position="222"/>
        <end position="337"/>
    </location>
</feature>
<dbReference type="Pfam" id="PF02837">
    <property type="entry name" value="Glyco_hydro_2_N"/>
    <property type="match status" value="1"/>
</dbReference>
<evidence type="ECO:0000256" key="1">
    <source>
        <dbReference type="ARBA" id="ARBA00007401"/>
    </source>
</evidence>
<keyword evidence="2 10" id="KW-0378">Hydrolase</keyword>
<dbReference type="PANTHER" id="PTHR42732">
    <property type="entry name" value="BETA-GALACTOSIDASE"/>
    <property type="match status" value="1"/>
</dbReference>
<evidence type="ECO:0000256" key="2">
    <source>
        <dbReference type="ARBA" id="ARBA00022801"/>
    </source>
</evidence>
<dbReference type="Gene3D" id="2.60.40.10">
    <property type="entry name" value="Immunoglobulins"/>
    <property type="match status" value="3"/>
</dbReference>
<dbReference type="Pfam" id="PF02836">
    <property type="entry name" value="Glyco_hydro_2_C"/>
    <property type="match status" value="1"/>
</dbReference>